<dbReference type="GO" id="GO:0006310">
    <property type="term" value="P:DNA recombination"/>
    <property type="evidence" value="ECO:0007669"/>
    <property type="project" value="UniProtKB-KW"/>
</dbReference>
<comment type="similarity">
    <text evidence="2">Belongs to the RmuC family.</text>
</comment>
<evidence type="ECO:0000256" key="4">
    <source>
        <dbReference type="ARBA" id="ARBA00023172"/>
    </source>
</evidence>
<dbReference type="AlphaFoldDB" id="A0A9D2GTX3"/>
<keyword evidence="5" id="KW-0812">Transmembrane</keyword>
<gene>
    <name evidence="6" type="ORF">H9804_01770</name>
</gene>
<evidence type="ECO:0000256" key="2">
    <source>
        <dbReference type="ARBA" id="ARBA00009840"/>
    </source>
</evidence>
<keyword evidence="5" id="KW-0472">Membrane</keyword>
<dbReference type="PANTHER" id="PTHR30563:SF0">
    <property type="entry name" value="DNA RECOMBINATION PROTEIN RMUC"/>
    <property type="match status" value="1"/>
</dbReference>
<dbReference type="PANTHER" id="PTHR30563">
    <property type="entry name" value="DNA RECOMBINATION PROTEIN RMUC"/>
    <property type="match status" value="1"/>
</dbReference>
<evidence type="ECO:0000256" key="5">
    <source>
        <dbReference type="SAM" id="Phobius"/>
    </source>
</evidence>
<sequence>MLQDNLYIITIFIAGMVFGALFVWFIFKLTAKRGEDKFNAALDEATALLKSNFAEISLDTLAKTTDMLSGRLKSEREISAKEISGQKEVIEKRIDTLNGELLKLTGLINNMENSRNMQMGELKSIIDDSRAKTRELFNVTNGLKETLSSKQGRGQWAERMADDVLNYAGLKEGINYIRQQKSDVTGKRPDFTFLLPNGTTLNMDVKFPYDNYKRYMESPENEKPYYAKEFIKDVKNHIKAISGREYIDTENGTVNCAIMFIPNEKIYTFIFDSAPELIDMASKEGVMICSPVTTISVLAVIRQAAENFVMEKRAKDLMQAMGSFRKEWIKYSDGFTKLGDLIGKVSTEYDSLRTTRNNKLETSMNKLEALKTDEVE</sequence>
<dbReference type="EMBL" id="DXAQ01000024">
    <property type="protein sequence ID" value="HIZ88645.1"/>
    <property type="molecule type" value="Genomic_DNA"/>
</dbReference>
<reference evidence="6" key="2">
    <citation type="submission" date="2021-04" db="EMBL/GenBank/DDBJ databases">
        <authorList>
            <person name="Gilroy R."/>
        </authorList>
    </citation>
    <scope>NUCLEOTIDE SEQUENCE</scope>
    <source>
        <strain evidence="6">ChiW4-1371</strain>
    </source>
</reference>
<evidence type="ECO:0000313" key="7">
    <source>
        <dbReference type="Proteomes" id="UP000824176"/>
    </source>
</evidence>
<dbReference type="Proteomes" id="UP000824176">
    <property type="component" value="Unassembled WGS sequence"/>
</dbReference>
<keyword evidence="3" id="KW-0175">Coiled coil</keyword>
<reference evidence="6" key="1">
    <citation type="journal article" date="2021" name="PeerJ">
        <title>Extensive microbial diversity within the chicken gut microbiome revealed by metagenomics and culture.</title>
        <authorList>
            <person name="Gilroy R."/>
            <person name="Ravi A."/>
            <person name="Getino M."/>
            <person name="Pursley I."/>
            <person name="Horton D.L."/>
            <person name="Alikhan N.F."/>
            <person name="Baker D."/>
            <person name="Gharbi K."/>
            <person name="Hall N."/>
            <person name="Watson M."/>
            <person name="Adriaenssens E.M."/>
            <person name="Foster-Nyarko E."/>
            <person name="Jarju S."/>
            <person name="Secka A."/>
            <person name="Antonio M."/>
            <person name="Oren A."/>
            <person name="Chaudhuri R.R."/>
            <person name="La Ragione R."/>
            <person name="Hildebrand F."/>
            <person name="Pallen M.J."/>
        </authorList>
    </citation>
    <scope>NUCLEOTIDE SEQUENCE</scope>
    <source>
        <strain evidence="6">ChiW4-1371</strain>
    </source>
</reference>
<accession>A0A9D2GTX3</accession>
<comment type="function">
    <text evidence="1">Involved in DNA recombination.</text>
</comment>
<feature type="transmembrane region" description="Helical" evidence="5">
    <location>
        <begin position="6"/>
        <end position="27"/>
    </location>
</feature>
<evidence type="ECO:0000313" key="6">
    <source>
        <dbReference type="EMBL" id="HIZ88645.1"/>
    </source>
</evidence>
<evidence type="ECO:0000256" key="1">
    <source>
        <dbReference type="ARBA" id="ARBA00003416"/>
    </source>
</evidence>
<organism evidence="6 7">
    <name type="scientific">Candidatus Mucispirillum faecigallinarum</name>
    <dbReference type="NCBI Taxonomy" id="2838699"/>
    <lineage>
        <taxon>Bacteria</taxon>
        <taxon>Pseudomonadati</taxon>
        <taxon>Deferribacterota</taxon>
        <taxon>Deferribacteres</taxon>
        <taxon>Deferribacterales</taxon>
        <taxon>Mucispirillaceae</taxon>
        <taxon>Mucispirillum</taxon>
    </lineage>
</organism>
<name>A0A9D2GTX3_9BACT</name>
<evidence type="ECO:0000256" key="3">
    <source>
        <dbReference type="ARBA" id="ARBA00023054"/>
    </source>
</evidence>
<dbReference type="Pfam" id="PF02646">
    <property type="entry name" value="RmuC"/>
    <property type="match status" value="1"/>
</dbReference>
<dbReference type="InterPro" id="IPR003798">
    <property type="entry name" value="DNA_recombination_RmuC"/>
</dbReference>
<proteinExistence type="inferred from homology"/>
<protein>
    <submittedName>
        <fullName evidence="6">DNA recombination protein RmuC</fullName>
    </submittedName>
</protein>
<keyword evidence="5" id="KW-1133">Transmembrane helix</keyword>
<comment type="caution">
    <text evidence="6">The sequence shown here is derived from an EMBL/GenBank/DDBJ whole genome shotgun (WGS) entry which is preliminary data.</text>
</comment>
<keyword evidence="4" id="KW-0233">DNA recombination</keyword>